<protein>
    <recommendedName>
        <fullName evidence="4">LemA family protein</fullName>
    </recommendedName>
</protein>
<sequence>MTSQVVPIALGFVLTTIIGGVFASFLQQRAWRHQNAERLRQEDLGRASDVCRTTSALVDKRAYRMQRLLWSVTGYAEGRVALELLESRLVEYDSTLVEWNDELNSRLAVVGAYFGRDIRDFVDTTVYPAFAQAGGRLELLVRAARTGAEHLDSDEIAAARAELVALNSAAYRLGFAMMVRIRQGRVGRHAVGLLDEIDLNAG</sequence>
<keyword evidence="1" id="KW-0812">Transmembrane</keyword>
<keyword evidence="1" id="KW-1133">Transmembrane helix</keyword>
<evidence type="ECO:0000256" key="1">
    <source>
        <dbReference type="SAM" id="Phobius"/>
    </source>
</evidence>
<proteinExistence type="predicted"/>
<evidence type="ECO:0000313" key="3">
    <source>
        <dbReference type="Proteomes" id="UP000658127"/>
    </source>
</evidence>
<gene>
    <name evidence="2" type="ORF">GCM10011610_00500</name>
</gene>
<name>A0ABQ2K570_9NOCA</name>
<evidence type="ECO:0008006" key="4">
    <source>
        <dbReference type="Google" id="ProtNLM"/>
    </source>
</evidence>
<dbReference type="Proteomes" id="UP000658127">
    <property type="component" value="Unassembled WGS sequence"/>
</dbReference>
<organism evidence="2 3">
    <name type="scientific">Nocardia rhizosphaerihabitans</name>
    <dbReference type="NCBI Taxonomy" id="1691570"/>
    <lineage>
        <taxon>Bacteria</taxon>
        <taxon>Bacillati</taxon>
        <taxon>Actinomycetota</taxon>
        <taxon>Actinomycetes</taxon>
        <taxon>Mycobacteriales</taxon>
        <taxon>Nocardiaceae</taxon>
        <taxon>Nocardia</taxon>
    </lineage>
</organism>
<keyword evidence="3" id="KW-1185">Reference proteome</keyword>
<feature type="transmembrane region" description="Helical" evidence="1">
    <location>
        <begin position="6"/>
        <end position="26"/>
    </location>
</feature>
<accession>A0ABQ2K570</accession>
<reference evidence="3" key="1">
    <citation type="journal article" date="2019" name="Int. J. Syst. Evol. Microbiol.">
        <title>The Global Catalogue of Microorganisms (GCM) 10K type strain sequencing project: providing services to taxonomists for standard genome sequencing and annotation.</title>
        <authorList>
            <consortium name="The Broad Institute Genomics Platform"/>
            <consortium name="The Broad Institute Genome Sequencing Center for Infectious Disease"/>
            <person name="Wu L."/>
            <person name="Ma J."/>
        </authorList>
    </citation>
    <scope>NUCLEOTIDE SEQUENCE [LARGE SCALE GENOMIC DNA]</scope>
    <source>
        <strain evidence="3">CGMCC 4.7329</strain>
    </source>
</reference>
<comment type="caution">
    <text evidence="2">The sequence shown here is derived from an EMBL/GenBank/DDBJ whole genome shotgun (WGS) entry which is preliminary data.</text>
</comment>
<keyword evidence="1" id="KW-0472">Membrane</keyword>
<dbReference type="EMBL" id="BMNE01000001">
    <property type="protein sequence ID" value="GGN66013.1"/>
    <property type="molecule type" value="Genomic_DNA"/>
</dbReference>
<evidence type="ECO:0000313" key="2">
    <source>
        <dbReference type="EMBL" id="GGN66013.1"/>
    </source>
</evidence>